<proteinExistence type="inferred from homology"/>
<accession>A0ABS2EBE0</accession>
<dbReference type="InterPro" id="IPR016117">
    <property type="entry name" value="ArgJ-like_dom_sf"/>
</dbReference>
<dbReference type="Proteomes" id="UP000716906">
    <property type="component" value="Unassembled WGS sequence"/>
</dbReference>
<gene>
    <name evidence="2" type="ORF">H7U36_12645</name>
</gene>
<dbReference type="RefSeq" id="WP_138304938.1">
    <property type="nucleotide sequence ID" value="NZ_JACLYY010000014.1"/>
</dbReference>
<keyword evidence="3" id="KW-1185">Reference proteome</keyword>
<dbReference type="SUPFAM" id="SSF56266">
    <property type="entry name" value="DmpA/ArgJ-like"/>
    <property type="match status" value="1"/>
</dbReference>
<evidence type="ECO:0000313" key="3">
    <source>
        <dbReference type="Proteomes" id="UP000716906"/>
    </source>
</evidence>
<dbReference type="Pfam" id="PF03576">
    <property type="entry name" value="Peptidase_S58"/>
    <property type="match status" value="1"/>
</dbReference>
<dbReference type="EMBL" id="JACLYY010000014">
    <property type="protein sequence ID" value="MBM6738938.1"/>
    <property type="molecule type" value="Genomic_DNA"/>
</dbReference>
<comment type="similarity">
    <text evidence="1">Belongs to the peptidase S58 family.</text>
</comment>
<organism evidence="2 3">
    <name type="scientific">Faecalicatena fissicatena</name>
    <dbReference type="NCBI Taxonomy" id="290055"/>
    <lineage>
        <taxon>Bacteria</taxon>
        <taxon>Bacillati</taxon>
        <taxon>Bacillota</taxon>
        <taxon>Clostridia</taxon>
        <taxon>Lachnospirales</taxon>
        <taxon>Lachnospiraceae</taxon>
        <taxon>Faecalicatena</taxon>
    </lineage>
</organism>
<sequence>MKKTISIKDIRGIRIGQTENLEGGTGCTVFLSETGMAAGLDVRGGGPASRESELLKPLAAAQEIHAIVLAGGSAFGLGAADGVMQYLEERGIGFDVGVTRVPLVCQSDLFDLTVGDPGARPDRAMGYEACLRAEEENYRDGNCGAGCGATVGKFAGMDCCMKSGIGSYALQIGELQVGAVVAVNALGDIYDWKSGRKLAGLLAEDRRSFRGTEELMYADTRAVDNKFTGNTTIGVIITNAAFQKPSLCKIAGMAHDGYARSIRPVHTTADGDSIYAVSVGNADGSRVCADQDLVGALAAEVMSEAITVAVKSARSAYGYPAWKDLIVLPASI</sequence>
<evidence type="ECO:0000256" key="1">
    <source>
        <dbReference type="ARBA" id="ARBA00007068"/>
    </source>
</evidence>
<dbReference type="CDD" id="cd02252">
    <property type="entry name" value="nylC_like"/>
    <property type="match status" value="1"/>
</dbReference>
<dbReference type="PANTHER" id="PTHR36512:SF3">
    <property type="entry name" value="BLR5678 PROTEIN"/>
    <property type="match status" value="1"/>
</dbReference>
<reference evidence="2 3" key="1">
    <citation type="journal article" date="2021" name="Sci. Rep.">
        <title>The distribution of antibiotic resistance genes in chicken gut microbiota commensals.</title>
        <authorList>
            <person name="Juricova H."/>
            <person name="Matiasovicova J."/>
            <person name="Kubasova T."/>
            <person name="Cejkova D."/>
            <person name="Rychlik I."/>
        </authorList>
    </citation>
    <scope>NUCLEOTIDE SEQUENCE [LARGE SCALE GENOMIC DNA]</scope>
    <source>
        <strain evidence="2 3">An773</strain>
    </source>
</reference>
<evidence type="ECO:0000313" key="2">
    <source>
        <dbReference type="EMBL" id="MBM6738938.1"/>
    </source>
</evidence>
<name>A0ABS2EBE0_9FIRM</name>
<dbReference type="InterPro" id="IPR005321">
    <property type="entry name" value="Peptidase_S58_DmpA"/>
</dbReference>
<comment type="caution">
    <text evidence="2">The sequence shown here is derived from an EMBL/GenBank/DDBJ whole genome shotgun (WGS) entry which is preliminary data.</text>
</comment>
<dbReference type="Gene3D" id="3.60.70.12">
    <property type="entry name" value="L-amino peptidase D-ALA esterase/amidase"/>
    <property type="match status" value="1"/>
</dbReference>
<dbReference type="PANTHER" id="PTHR36512">
    <property type="entry name" value="D-AMINOPEPTIDASE"/>
    <property type="match status" value="1"/>
</dbReference>
<protein>
    <submittedName>
        <fullName evidence="2">P1 family peptidase</fullName>
    </submittedName>
</protein>